<dbReference type="PANTHER" id="PTHR33795:SF1">
    <property type="entry name" value="INSERTION ELEMENT IS150 PROTEIN INSJ"/>
    <property type="match status" value="1"/>
</dbReference>
<evidence type="ECO:0000313" key="3">
    <source>
        <dbReference type="EMBL" id="ARU19986.1"/>
    </source>
</evidence>
<dbReference type="InterPro" id="IPR010921">
    <property type="entry name" value="Trp_repressor/repl_initiator"/>
</dbReference>
<evidence type="ECO:0000259" key="2">
    <source>
        <dbReference type="Pfam" id="PF13518"/>
    </source>
</evidence>
<evidence type="ECO:0000256" key="1">
    <source>
        <dbReference type="ARBA" id="ARBA00038232"/>
    </source>
</evidence>
<gene>
    <name evidence="3" type="ORF">B7R82_08560</name>
</gene>
<proteinExistence type="inferred from homology"/>
<dbReference type="InterPro" id="IPR036388">
    <property type="entry name" value="WH-like_DNA-bd_sf"/>
</dbReference>
<dbReference type="Gene3D" id="1.10.10.10">
    <property type="entry name" value="Winged helix-like DNA-binding domain superfamily/Winged helix DNA-binding domain"/>
    <property type="match status" value="3"/>
</dbReference>
<dbReference type="PANTHER" id="PTHR33795">
    <property type="entry name" value="INSERTION ELEMENT IS150 PROTEIN INSJ"/>
    <property type="match status" value="1"/>
</dbReference>
<sequence>MSGRTTHHSLEERLEVVLLYLSGQVGSSRLAKQYGVSGHTVQDWVRAYRHDGVAGLKESHTWRHYSPELKWQACQDYLSGKYSVYECCDRYNISSHSVLRGWLKRYTSGKTFTEKSGGSTRMKAKRKVTQAEREEVVTYALKHGKNYQATADKFNVSYQQVYNWGRKFEKDGSSGLVDRRGQRKKQLEPAKELTEVDRLKLENERLKQEKLMLEAENFILKKVGALRERSKR</sequence>
<organism evidence="3 4">
    <name type="scientific">Ligilactobacillus salivarius</name>
    <dbReference type="NCBI Taxonomy" id="1624"/>
    <lineage>
        <taxon>Bacteria</taxon>
        <taxon>Bacillati</taxon>
        <taxon>Bacillota</taxon>
        <taxon>Bacilli</taxon>
        <taxon>Lactobacillales</taxon>
        <taxon>Lactobacillaceae</taxon>
        <taxon>Ligilactobacillus</taxon>
    </lineage>
</organism>
<evidence type="ECO:0000313" key="4">
    <source>
        <dbReference type="Proteomes" id="UP000195378"/>
    </source>
</evidence>
<dbReference type="RefSeq" id="WP_087448961.1">
    <property type="nucleotide sequence ID" value="NZ_CP020858.1"/>
</dbReference>
<feature type="domain" description="Insertion element IS150 protein InsJ-like helix-turn-helix" evidence="2">
    <location>
        <begin position="132"/>
        <end position="184"/>
    </location>
</feature>
<dbReference type="EMBL" id="CP020858">
    <property type="protein sequence ID" value="ARU19986.1"/>
    <property type="molecule type" value="Genomic_DNA"/>
</dbReference>
<dbReference type="Pfam" id="PF13518">
    <property type="entry name" value="HTH_28"/>
    <property type="match status" value="2"/>
</dbReference>
<comment type="similarity">
    <text evidence="1">Belongs to the IS150/IS1296 orfA family.</text>
</comment>
<dbReference type="SUPFAM" id="SSF48295">
    <property type="entry name" value="TrpR-like"/>
    <property type="match status" value="3"/>
</dbReference>
<accession>A0A1Y0F9M0</accession>
<dbReference type="InterPro" id="IPR052057">
    <property type="entry name" value="IS150/IS1296_orfA-like"/>
</dbReference>
<name>A0A1Y0F9M0_9LACO</name>
<feature type="domain" description="Insertion element IS150 protein InsJ-like helix-turn-helix" evidence="2">
    <location>
        <begin position="12"/>
        <end position="62"/>
    </location>
</feature>
<dbReference type="AlphaFoldDB" id="A0A1Y0F9M0"/>
<reference evidence="3 4" key="1">
    <citation type="submission" date="2017-04" db="EMBL/GenBank/DDBJ databases">
        <title>Complete genome sequence of Lactobacillus salivarius ZLS006, a probiotic strain isolated from healthy piglet.</title>
        <authorList>
            <person name="Zhang D."/>
        </authorList>
    </citation>
    <scope>NUCLEOTIDE SEQUENCE [LARGE SCALE GENOMIC DNA]</scope>
    <source>
        <strain evidence="3 4">ZLS006</strain>
    </source>
</reference>
<protein>
    <recommendedName>
        <fullName evidence="2">Insertion element IS150 protein InsJ-like helix-turn-helix domain-containing protein</fullName>
    </recommendedName>
</protein>
<dbReference type="InterPro" id="IPR055247">
    <property type="entry name" value="InsJ-like_HTH"/>
</dbReference>
<dbReference type="Proteomes" id="UP000195378">
    <property type="component" value="Chromosome"/>
</dbReference>
<dbReference type="GO" id="GO:0043565">
    <property type="term" value="F:sequence-specific DNA binding"/>
    <property type="evidence" value="ECO:0007669"/>
    <property type="project" value="InterPro"/>
</dbReference>